<keyword evidence="2" id="KW-0238">DNA-binding</keyword>
<evidence type="ECO:0000313" key="8">
    <source>
        <dbReference type="Proteomes" id="UP001429580"/>
    </source>
</evidence>
<dbReference type="Pfam" id="PF00072">
    <property type="entry name" value="Response_reg"/>
    <property type="match status" value="1"/>
</dbReference>
<dbReference type="PANTHER" id="PTHR44688">
    <property type="entry name" value="DNA-BINDING TRANSCRIPTIONAL ACTIVATOR DEVR_DOSR"/>
    <property type="match status" value="1"/>
</dbReference>
<feature type="domain" description="HTH luxR-type" evidence="5">
    <location>
        <begin position="135"/>
        <end position="200"/>
    </location>
</feature>
<feature type="domain" description="Response regulatory" evidence="6">
    <location>
        <begin position="5"/>
        <end position="119"/>
    </location>
</feature>
<dbReference type="PANTHER" id="PTHR44688:SF16">
    <property type="entry name" value="DNA-BINDING TRANSCRIPTIONAL ACTIVATOR DEVR_DOSR"/>
    <property type="match status" value="1"/>
</dbReference>
<keyword evidence="4" id="KW-0597">Phosphoprotein</keyword>
<dbReference type="RefSeq" id="WP_166950627.1">
    <property type="nucleotide sequence ID" value="NZ_JAASQI010000003.1"/>
</dbReference>
<evidence type="ECO:0000256" key="2">
    <source>
        <dbReference type="ARBA" id="ARBA00023125"/>
    </source>
</evidence>
<comment type="caution">
    <text evidence="7">The sequence shown here is derived from an EMBL/GenBank/DDBJ whole genome shotgun (WGS) entry which is preliminary data.</text>
</comment>
<accession>A0ABX0V3T5</accession>
<dbReference type="SMART" id="SM00421">
    <property type="entry name" value="HTH_LUXR"/>
    <property type="match status" value="1"/>
</dbReference>
<dbReference type="InterPro" id="IPR011006">
    <property type="entry name" value="CheY-like_superfamily"/>
</dbReference>
<keyword evidence="3" id="KW-0804">Transcription</keyword>
<dbReference type="SUPFAM" id="SSF52172">
    <property type="entry name" value="CheY-like"/>
    <property type="match status" value="1"/>
</dbReference>
<dbReference type="SMART" id="SM00448">
    <property type="entry name" value="REC"/>
    <property type="match status" value="1"/>
</dbReference>
<reference evidence="7 8" key="1">
    <citation type="submission" date="2020-03" db="EMBL/GenBank/DDBJ databases">
        <title>Genomic Encyclopedia of Type Strains, Phase IV (KMG-IV): sequencing the most valuable type-strain genomes for metagenomic binning, comparative biology and taxonomic classification.</title>
        <authorList>
            <person name="Goeker M."/>
        </authorList>
    </citation>
    <scope>NUCLEOTIDE SEQUENCE [LARGE SCALE GENOMIC DNA]</scope>
    <source>
        <strain evidence="7 8">DSM 103870</strain>
    </source>
</reference>
<protein>
    <submittedName>
        <fullName evidence="7">Two-component system response regulator FixJ</fullName>
    </submittedName>
</protein>
<organism evidence="7 8">
    <name type="scientific">Pseudochelatococcus lubricantis</name>
    <dbReference type="NCBI Taxonomy" id="1538102"/>
    <lineage>
        <taxon>Bacteria</taxon>
        <taxon>Pseudomonadati</taxon>
        <taxon>Pseudomonadota</taxon>
        <taxon>Alphaproteobacteria</taxon>
        <taxon>Hyphomicrobiales</taxon>
        <taxon>Chelatococcaceae</taxon>
        <taxon>Pseudochelatococcus</taxon>
    </lineage>
</organism>
<dbReference type="InterPro" id="IPR000792">
    <property type="entry name" value="Tscrpt_reg_LuxR_C"/>
</dbReference>
<dbReference type="NCBIfam" id="NF006900">
    <property type="entry name" value="PRK09390.1"/>
    <property type="match status" value="1"/>
</dbReference>
<dbReference type="EMBL" id="JAASQI010000003">
    <property type="protein sequence ID" value="NIJ57726.1"/>
    <property type="molecule type" value="Genomic_DNA"/>
</dbReference>
<dbReference type="CDD" id="cd06170">
    <property type="entry name" value="LuxR_C_like"/>
    <property type="match status" value="1"/>
</dbReference>
<dbReference type="InterPro" id="IPR036388">
    <property type="entry name" value="WH-like_DNA-bd_sf"/>
</dbReference>
<evidence type="ECO:0000256" key="4">
    <source>
        <dbReference type="PROSITE-ProRule" id="PRU00169"/>
    </source>
</evidence>
<dbReference type="Pfam" id="PF00196">
    <property type="entry name" value="GerE"/>
    <property type="match status" value="1"/>
</dbReference>
<dbReference type="InterPro" id="IPR001789">
    <property type="entry name" value="Sig_transdc_resp-reg_receiver"/>
</dbReference>
<sequence length="216" mass="23123">MRSGPVHVIDDDESVRDSLSFLLEGMNLTVLTYPSAEAFLEQRPWGLGGCIVTDVRMPGISGIDLLRILKEKGIDLPVIVITGNADIPLAVDAMKIGASDFLEKPFDDETLLAAIRIALDGSRASPRATAEACEINERLQTLTSREREVLDGLVKGLTNKHIAVSLGISPRTVEVHRAHVMTKMNAASLSHLVRMALVSSNALDSGQNLAGETGAS</sequence>
<keyword evidence="1" id="KW-0805">Transcription regulation</keyword>
<keyword evidence="8" id="KW-1185">Reference proteome</keyword>
<dbReference type="CDD" id="cd17537">
    <property type="entry name" value="REC_FixJ"/>
    <property type="match status" value="1"/>
</dbReference>
<dbReference type="Gene3D" id="1.10.10.10">
    <property type="entry name" value="Winged helix-like DNA-binding domain superfamily/Winged helix DNA-binding domain"/>
    <property type="match status" value="1"/>
</dbReference>
<name>A0ABX0V3T5_9HYPH</name>
<evidence type="ECO:0000256" key="1">
    <source>
        <dbReference type="ARBA" id="ARBA00023015"/>
    </source>
</evidence>
<evidence type="ECO:0000256" key="3">
    <source>
        <dbReference type="ARBA" id="ARBA00023163"/>
    </source>
</evidence>
<feature type="modified residue" description="4-aspartylphosphate" evidence="4">
    <location>
        <position position="54"/>
    </location>
</feature>
<dbReference type="Proteomes" id="UP001429580">
    <property type="component" value="Unassembled WGS sequence"/>
</dbReference>
<dbReference type="PROSITE" id="PS50043">
    <property type="entry name" value="HTH_LUXR_2"/>
    <property type="match status" value="1"/>
</dbReference>
<dbReference type="InterPro" id="IPR016032">
    <property type="entry name" value="Sig_transdc_resp-reg_C-effctor"/>
</dbReference>
<dbReference type="PROSITE" id="PS00622">
    <property type="entry name" value="HTH_LUXR_1"/>
    <property type="match status" value="1"/>
</dbReference>
<dbReference type="Gene3D" id="3.40.50.2300">
    <property type="match status" value="1"/>
</dbReference>
<dbReference type="PROSITE" id="PS50110">
    <property type="entry name" value="RESPONSE_REGULATORY"/>
    <property type="match status" value="1"/>
</dbReference>
<gene>
    <name evidence="7" type="ORF">FHS82_001562</name>
</gene>
<dbReference type="PRINTS" id="PR00038">
    <property type="entry name" value="HTHLUXR"/>
</dbReference>
<dbReference type="SUPFAM" id="SSF46894">
    <property type="entry name" value="C-terminal effector domain of the bipartite response regulators"/>
    <property type="match status" value="1"/>
</dbReference>
<evidence type="ECO:0000313" key="7">
    <source>
        <dbReference type="EMBL" id="NIJ57726.1"/>
    </source>
</evidence>
<proteinExistence type="predicted"/>
<evidence type="ECO:0000259" key="5">
    <source>
        <dbReference type="PROSITE" id="PS50043"/>
    </source>
</evidence>
<evidence type="ECO:0000259" key="6">
    <source>
        <dbReference type="PROSITE" id="PS50110"/>
    </source>
</evidence>